<gene>
    <name evidence="4" type="ORF">LCGC14_1647200</name>
</gene>
<comment type="caution">
    <text evidence="4">The sequence shown here is derived from an EMBL/GenBank/DDBJ whole genome shotgun (WGS) entry which is preliminary data.</text>
</comment>
<dbReference type="EMBL" id="LAZR01013804">
    <property type="protein sequence ID" value="KKM20265.1"/>
    <property type="molecule type" value="Genomic_DNA"/>
</dbReference>
<proteinExistence type="predicted"/>
<evidence type="ECO:0000256" key="3">
    <source>
        <dbReference type="ARBA" id="ARBA00022691"/>
    </source>
</evidence>
<dbReference type="InterPro" id="IPR012327">
    <property type="entry name" value="MeTrfase_D12"/>
</dbReference>
<keyword evidence="2" id="KW-0808">Transferase</keyword>
<dbReference type="Gene3D" id="3.40.50.150">
    <property type="entry name" value="Vaccinia Virus protein VP39"/>
    <property type="match status" value="1"/>
</dbReference>
<name>A0A0F9KXW0_9ZZZZ</name>
<keyword evidence="3" id="KW-0949">S-adenosyl-L-methionine</keyword>
<evidence type="ECO:0000313" key="4">
    <source>
        <dbReference type="EMBL" id="KKM20265.1"/>
    </source>
</evidence>
<accession>A0A0F9KXW0</accession>
<sequence length="229" mass="26194">MLYMGGKAGVAKKFSYHIDRALKETGGGFIEPFVGAFNVIPHLKYALNSTCSDTHLGLISLYRAVQNGFIPPDIICLREYENLRRARRSDAYSTFVSFACSFGGKEWGGYAQGDCRNYALNGKRAIMRKASRIKLCDFDCVSYHQIPIPKHQHVYYCDPPYMGTTGYRDMFDSGDFFFWCQKIVEHGHIVFVSESNAPSHWKILWETERPNSLNTERIVKERLYKVSVG</sequence>
<dbReference type="GO" id="GO:0032259">
    <property type="term" value="P:methylation"/>
    <property type="evidence" value="ECO:0007669"/>
    <property type="project" value="UniProtKB-KW"/>
</dbReference>
<dbReference type="PRINTS" id="PR00505">
    <property type="entry name" value="D12N6MTFRASE"/>
</dbReference>
<protein>
    <recommendedName>
        <fullName evidence="5">DNA adenine methylase</fullName>
    </recommendedName>
</protein>
<reference evidence="4" key="1">
    <citation type="journal article" date="2015" name="Nature">
        <title>Complex archaea that bridge the gap between prokaryotes and eukaryotes.</title>
        <authorList>
            <person name="Spang A."/>
            <person name="Saw J.H."/>
            <person name="Jorgensen S.L."/>
            <person name="Zaremba-Niedzwiedzka K."/>
            <person name="Martijn J."/>
            <person name="Lind A.E."/>
            <person name="van Eijk R."/>
            <person name="Schleper C."/>
            <person name="Guy L."/>
            <person name="Ettema T.J."/>
        </authorList>
    </citation>
    <scope>NUCLEOTIDE SEQUENCE</scope>
</reference>
<evidence type="ECO:0000256" key="1">
    <source>
        <dbReference type="ARBA" id="ARBA00022603"/>
    </source>
</evidence>
<keyword evidence="1" id="KW-0489">Methyltransferase</keyword>
<organism evidence="4">
    <name type="scientific">marine sediment metagenome</name>
    <dbReference type="NCBI Taxonomy" id="412755"/>
    <lineage>
        <taxon>unclassified sequences</taxon>
        <taxon>metagenomes</taxon>
        <taxon>ecological metagenomes</taxon>
    </lineage>
</organism>
<dbReference type="InterPro" id="IPR029063">
    <property type="entry name" value="SAM-dependent_MTases_sf"/>
</dbReference>
<evidence type="ECO:0008006" key="5">
    <source>
        <dbReference type="Google" id="ProtNLM"/>
    </source>
</evidence>
<dbReference type="AlphaFoldDB" id="A0A0F9KXW0"/>
<evidence type="ECO:0000256" key="2">
    <source>
        <dbReference type="ARBA" id="ARBA00022679"/>
    </source>
</evidence>
<dbReference type="SUPFAM" id="SSF53335">
    <property type="entry name" value="S-adenosyl-L-methionine-dependent methyltransferases"/>
    <property type="match status" value="1"/>
</dbReference>
<dbReference type="GO" id="GO:0009307">
    <property type="term" value="P:DNA restriction-modification system"/>
    <property type="evidence" value="ECO:0007669"/>
    <property type="project" value="InterPro"/>
</dbReference>
<dbReference type="GO" id="GO:0009007">
    <property type="term" value="F:site-specific DNA-methyltransferase (adenine-specific) activity"/>
    <property type="evidence" value="ECO:0007669"/>
    <property type="project" value="UniProtKB-EC"/>
</dbReference>